<dbReference type="SMART" id="SM00923">
    <property type="entry name" value="MbtH"/>
    <property type="match status" value="1"/>
</dbReference>
<name>A0ABQ3MH49_9PSEU</name>
<dbReference type="SUPFAM" id="SSF160582">
    <property type="entry name" value="MbtH-like"/>
    <property type="match status" value="1"/>
</dbReference>
<dbReference type="RefSeq" id="WP_191299737.1">
    <property type="nucleotide sequence ID" value="NZ_BNAR01000005.1"/>
</dbReference>
<evidence type="ECO:0000313" key="2">
    <source>
        <dbReference type="EMBL" id="GHH43352.1"/>
    </source>
</evidence>
<proteinExistence type="predicted"/>
<dbReference type="Pfam" id="PF03621">
    <property type="entry name" value="MbtH"/>
    <property type="match status" value="1"/>
</dbReference>
<evidence type="ECO:0000259" key="1">
    <source>
        <dbReference type="SMART" id="SM00923"/>
    </source>
</evidence>
<dbReference type="InterPro" id="IPR038020">
    <property type="entry name" value="MbtH-like_sf"/>
</dbReference>
<gene>
    <name evidence="2" type="ORF">GCM10017774_41190</name>
</gene>
<dbReference type="InterPro" id="IPR037407">
    <property type="entry name" value="MLP_fam"/>
</dbReference>
<reference evidence="3" key="1">
    <citation type="journal article" date="2019" name="Int. J. Syst. Evol. Microbiol.">
        <title>The Global Catalogue of Microorganisms (GCM) 10K type strain sequencing project: providing services to taxonomists for standard genome sequencing and annotation.</title>
        <authorList>
            <consortium name="The Broad Institute Genomics Platform"/>
            <consortium name="The Broad Institute Genome Sequencing Center for Infectious Disease"/>
            <person name="Wu L."/>
            <person name="Ma J."/>
        </authorList>
    </citation>
    <scope>NUCLEOTIDE SEQUENCE [LARGE SCALE GENOMIC DNA]</scope>
    <source>
        <strain evidence="3">CGMCC 4.7367</strain>
    </source>
</reference>
<dbReference type="PANTHER" id="PTHR38444:SF1">
    <property type="entry name" value="ENTEROBACTIN BIOSYNTHESIS PROTEIN YBDZ"/>
    <property type="match status" value="1"/>
</dbReference>
<sequence length="66" mass="7348">MADESAGFFKVVVNHEEQHSIWPAHRATPAGWHEAGVSGSREECLEHIRTAWPDITPLSVRTARNA</sequence>
<comment type="caution">
    <text evidence="2">The sequence shown here is derived from an EMBL/GenBank/DDBJ whole genome shotgun (WGS) entry which is preliminary data.</text>
</comment>
<protein>
    <submittedName>
        <fullName evidence="2">Antibiotic synthesis protein MbtH</fullName>
    </submittedName>
</protein>
<dbReference type="InterPro" id="IPR005153">
    <property type="entry name" value="MbtH-like_dom"/>
</dbReference>
<dbReference type="EMBL" id="BNAR01000005">
    <property type="protein sequence ID" value="GHH43352.1"/>
    <property type="molecule type" value="Genomic_DNA"/>
</dbReference>
<evidence type="ECO:0000313" key="3">
    <source>
        <dbReference type="Proteomes" id="UP000605568"/>
    </source>
</evidence>
<dbReference type="Proteomes" id="UP000605568">
    <property type="component" value="Unassembled WGS sequence"/>
</dbReference>
<accession>A0ABQ3MH49</accession>
<dbReference type="PANTHER" id="PTHR38444">
    <property type="entry name" value="ENTEROBACTIN BIOSYNTHESIS PROTEIN YBDZ"/>
    <property type="match status" value="1"/>
</dbReference>
<feature type="domain" description="MbtH-like" evidence="1">
    <location>
        <begin position="1"/>
        <end position="50"/>
    </location>
</feature>
<keyword evidence="3" id="KW-1185">Reference proteome</keyword>
<organism evidence="2 3">
    <name type="scientific">Lentzea cavernae</name>
    <dbReference type="NCBI Taxonomy" id="2020703"/>
    <lineage>
        <taxon>Bacteria</taxon>
        <taxon>Bacillati</taxon>
        <taxon>Actinomycetota</taxon>
        <taxon>Actinomycetes</taxon>
        <taxon>Pseudonocardiales</taxon>
        <taxon>Pseudonocardiaceae</taxon>
        <taxon>Lentzea</taxon>
    </lineage>
</organism>
<dbReference type="Gene3D" id="3.90.820.10">
    <property type="entry name" value="Structural Genomics, Unknown Function 30-nov-00 1gh9 Mol_id"/>
    <property type="match status" value="1"/>
</dbReference>